<protein>
    <recommendedName>
        <fullName evidence="2">E3 UFM1-protein ligase 1-like domain-containing protein</fullName>
    </recommendedName>
</protein>
<dbReference type="InterPro" id="IPR056580">
    <property type="entry name" value="Ufl1_dom"/>
</dbReference>
<keyword evidence="1" id="KW-0175">Coiled coil</keyword>
<dbReference type="AlphaFoldDB" id="A0A7N0TZX3"/>
<dbReference type="GO" id="GO:0061666">
    <property type="term" value="F:UFM1 ligase activity"/>
    <property type="evidence" value="ECO:0007669"/>
    <property type="project" value="InterPro"/>
</dbReference>
<sequence>MDKIMKMVPDLNEQGMEDPESTLRPVAAYLRPKLNNLWKDRRRALFTENIEKISRVLDALQKKLDEAFLVIQLYEKALDLFEDDPRTSHLLRTAAAPIVDILLVDLDKHNRLKNGIEVEETGDLESAPLPW</sequence>
<dbReference type="PANTHER" id="PTHR31057">
    <property type="entry name" value="E3 UFM1-PROTEIN LIGASE 1"/>
    <property type="match status" value="1"/>
</dbReference>
<evidence type="ECO:0000313" key="3">
    <source>
        <dbReference type="EnsemblPlants" id="Kaladp0049s0004.1.v1.1"/>
    </source>
</evidence>
<evidence type="ECO:0000313" key="4">
    <source>
        <dbReference type="Proteomes" id="UP000594263"/>
    </source>
</evidence>
<evidence type="ECO:0000256" key="1">
    <source>
        <dbReference type="SAM" id="Coils"/>
    </source>
</evidence>
<dbReference type="GO" id="GO:0034976">
    <property type="term" value="P:response to endoplasmic reticulum stress"/>
    <property type="evidence" value="ECO:0007669"/>
    <property type="project" value="TreeGrafter"/>
</dbReference>
<proteinExistence type="predicted"/>
<dbReference type="GO" id="GO:0005789">
    <property type="term" value="C:endoplasmic reticulum membrane"/>
    <property type="evidence" value="ECO:0007669"/>
    <property type="project" value="TreeGrafter"/>
</dbReference>
<dbReference type="EnsemblPlants" id="Kaladp0049s0004.1.v1.1">
    <property type="protein sequence ID" value="Kaladp0049s0004.1.v1.1"/>
    <property type="gene ID" value="Kaladp0049s0004.v1.1"/>
</dbReference>
<keyword evidence="4" id="KW-1185">Reference proteome</keyword>
<feature type="domain" description="E3 UFM1-protein ligase 1-like" evidence="2">
    <location>
        <begin position="57"/>
        <end position="123"/>
    </location>
</feature>
<dbReference type="Proteomes" id="UP000594263">
    <property type="component" value="Unplaced"/>
</dbReference>
<dbReference type="InterPro" id="IPR018611">
    <property type="entry name" value="Ufl1"/>
</dbReference>
<feature type="coiled-coil region" evidence="1">
    <location>
        <begin position="43"/>
        <end position="77"/>
    </location>
</feature>
<accession>A0A7N0TZX3</accession>
<evidence type="ECO:0000259" key="2">
    <source>
        <dbReference type="Pfam" id="PF23659"/>
    </source>
</evidence>
<organism evidence="3 4">
    <name type="scientific">Kalanchoe fedtschenkoi</name>
    <name type="common">Lavender scallops</name>
    <name type="synonym">South American air plant</name>
    <dbReference type="NCBI Taxonomy" id="63787"/>
    <lineage>
        <taxon>Eukaryota</taxon>
        <taxon>Viridiplantae</taxon>
        <taxon>Streptophyta</taxon>
        <taxon>Embryophyta</taxon>
        <taxon>Tracheophyta</taxon>
        <taxon>Spermatophyta</taxon>
        <taxon>Magnoliopsida</taxon>
        <taxon>eudicotyledons</taxon>
        <taxon>Gunneridae</taxon>
        <taxon>Pentapetalae</taxon>
        <taxon>Saxifragales</taxon>
        <taxon>Crassulaceae</taxon>
        <taxon>Kalanchoe</taxon>
    </lineage>
</organism>
<dbReference type="GO" id="GO:0032434">
    <property type="term" value="P:regulation of proteasomal ubiquitin-dependent protein catabolic process"/>
    <property type="evidence" value="ECO:0007669"/>
    <property type="project" value="TreeGrafter"/>
</dbReference>
<dbReference type="GO" id="GO:1990592">
    <property type="term" value="P:protein K69-linked ufmylation"/>
    <property type="evidence" value="ECO:0007669"/>
    <property type="project" value="TreeGrafter"/>
</dbReference>
<dbReference type="Gramene" id="Kaladp0049s0004.1.v1.1">
    <property type="protein sequence ID" value="Kaladp0049s0004.1.v1.1"/>
    <property type="gene ID" value="Kaladp0049s0004.v1.1"/>
</dbReference>
<name>A0A7N0TZX3_KALFE</name>
<dbReference type="Pfam" id="PF23659">
    <property type="entry name" value="UFL1"/>
    <property type="match status" value="1"/>
</dbReference>
<dbReference type="PANTHER" id="PTHR31057:SF0">
    <property type="entry name" value="E3 UFM1-PROTEIN LIGASE 1"/>
    <property type="match status" value="1"/>
</dbReference>
<reference evidence="3" key="1">
    <citation type="submission" date="2021-01" db="UniProtKB">
        <authorList>
            <consortium name="EnsemblPlants"/>
        </authorList>
    </citation>
    <scope>IDENTIFICATION</scope>
</reference>